<dbReference type="PROSITE" id="PS51257">
    <property type="entry name" value="PROKAR_LIPOPROTEIN"/>
    <property type="match status" value="1"/>
</dbReference>
<protein>
    <recommendedName>
        <fullName evidence="3">Copper-binding protein</fullName>
    </recommendedName>
</protein>
<gene>
    <name evidence="1" type="ORF">SAMN07250955_106145</name>
</gene>
<dbReference type="Proteomes" id="UP000197065">
    <property type="component" value="Unassembled WGS sequence"/>
</dbReference>
<sequence length="155" mass="16802">MERISILIGIEDMTRMTALVAATIVAVGCLTLADGISTAWAQAGLTVRGTNLAPLKLSAGKSFPSEPIELEAGKYYRWAVESDGSSEMAIAAPEFFRNIWINEVVINGIEVRPLGLDSIEFDDAGKATISFVPIRPGNFIYHMPNSKFEGKIIVK</sequence>
<evidence type="ECO:0000313" key="2">
    <source>
        <dbReference type="Proteomes" id="UP000197065"/>
    </source>
</evidence>
<evidence type="ECO:0000313" key="1">
    <source>
        <dbReference type="EMBL" id="SNB68196.1"/>
    </source>
</evidence>
<keyword evidence="2" id="KW-1185">Reference proteome</keyword>
<accession>A0A212R7N5</accession>
<proteinExistence type="predicted"/>
<reference evidence="1 2" key="1">
    <citation type="submission" date="2017-06" db="EMBL/GenBank/DDBJ databases">
        <authorList>
            <person name="Kim H.J."/>
            <person name="Triplett B.A."/>
        </authorList>
    </citation>
    <scope>NUCLEOTIDE SEQUENCE [LARGE SCALE GENOMIC DNA]</scope>
    <source>
        <strain evidence="1 2">B29T1</strain>
    </source>
</reference>
<name>A0A212R7N5_9PROT</name>
<evidence type="ECO:0008006" key="3">
    <source>
        <dbReference type="Google" id="ProtNLM"/>
    </source>
</evidence>
<dbReference type="AlphaFoldDB" id="A0A212R7N5"/>
<dbReference type="EMBL" id="FYEH01000006">
    <property type="protein sequence ID" value="SNB68196.1"/>
    <property type="molecule type" value="Genomic_DNA"/>
</dbReference>
<organism evidence="1 2">
    <name type="scientific">Arboricoccus pini</name>
    <dbReference type="NCBI Taxonomy" id="1963835"/>
    <lineage>
        <taxon>Bacteria</taxon>
        <taxon>Pseudomonadati</taxon>
        <taxon>Pseudomonadota</taxon>
        <taxon>Alphaproteobacteria</taxon>
        <taxon>Geminicoccales</taxon>
        <taxon>Geminicoccaceae</taxon>
        <taxon>Arboricoccus</taxon>
    </lineage>
</organism>